<evidence type="ECO:0000256" key="13">
    <source>
        <dbReference type="ARBA" id="ARBA00022842"/>
    </source>
</evidence>
<evidence type="ECO:0000256" key="1">
    <source>
        <dbReference type="ARBA" id="ARBA00001947"/>
    </source>
</evidence>
<dbReference type="GO" id="GO:0010520">
    <property type="term" value="P:regulation of reciprocal meiotic recombination"/>
    <property type="evidence" value="ECO:0007669"/>
    <property type="project" value="EnsemblFungi"/>
</dbReference>
<dbReference type="GO" id="GO:0035753">
    <property type="term" value="P:maintenance of DNA trinucleotide repeats"/>
    <property type="evidence" value="ECO:0007669"/>
    <property type="project" value="EnsemblFungi"/>
</dbReference>
<feature type="coiled-coil region" evidence="19">
    <location>
        <begin position="857"/>
        <end position="1066"/>
    </location>
</feature>
<gene>
    <name evidence="21" type="ORF">PGUG_00649</name>
</gene>
<keyword evidence="13" id="KW-0460">Magnesium</keyword>
<evidence type="ECO:0000256" key="11">
    <source>
        <dbReference type="ARBA" id="ARBA00022833"/>
    </source>
</evidence>
<dbReference type="SUPFAM" id="SSF52540">
    <property type="entry name" value="P-loop containing nucleoside triphosphate hydrolases"/>
    <property type="match status" value="2"/>
</dbReference>
<comment type="cofactor">
    <cofactor evidence="1">
        <name>Zn(2+)</name>
        <dbReference type="ChEBI" id="CHEBI:29105"/>
    </cofactor>
</comment>
<dbReference type="GO" id="GO:0003691">
    <property type="term" value="F:double-stranded telomeric DNA binding"/>
    <property type="evidence" value="ECO:0007669"/>
    <property type="project" value="EnsemblFungi"/>
</dbReference>
<evidence type="ECO:0000256" key="5">
    <source>
        <dbReference type="ARBA" id="ARBA00017893"/>
    </source>
</evidence>
<dbReference type="KEGG" id="pgu:PGUG_00649"/>
<feature type="coiled-coil region" evidence="19">
    <location>
        <begin position="445"/>
        <end position="526"/>
    </location>
</feature>
<evidence type="ECO:0000256" key="17">
    <source>
        <dbReference type="ARBA" id="ARBA00023254"/>
    </source>
</evidence>
<evidence type="ECO:0000256" key="7">
    <source>
        <dbReference type="ARBA" id="ARBA00022723"/>
    </source>
</evidence>
<keyword evidence="15" id="KW-0234">DNA repair</keyword>
<evidence type="ECO:0000313" key="22">
    <source>
        <dbReference type="Proteomes" id="UP000001997"/>
    </source>
</evidence>
<dbReference type="InterPro" id="IPR027417">
    <property type="entry name" value="P-loop_NTPase"/>
</dbReference>
<protein>
    <recommendedName>
        <fullName evidence="5">DNA repair protein RAD50</fullName>
    </recommendedName>
</protein>
<dbReference type="eggNOG" id="KOG0962">
    <property type="taxonomic scope" value="Eukaryota"/>
</dbReference>
<dbReference type="GO" id="GO:0031573">
    <property type="term" value="P:mitotic intra-S DNA damage checkpoint signaling"/>
    <property type="evidence" value="ECO:0007669"/>
    <property type="project" value="EnsemblFungi"/>
</dbReference>
<keyword evidence="12" id="KW-0067">ATP-binding</keyword>
<evidence type="ECO:0000256" key="12">
    <source>
        <dbReference type="ARBA" id="ARBA00022840"/>
    </source>
</evidence>
<dbReference type="GO" id="GO:0006284">
    <property type="term" value="P:base-excision repair"/>
    <property type="evidence" value="ECO:0007669"/>
    <property type="project" value="EnsemblFungi"/>
</dbReference>
<dbReference type="GO" id="GO:0097552">
    <property type="term" value="P:mitochondrial double-strand break repair via homologous recombination"/>
    <property type="evidence" value="ECO:0007669"/>
    <property type="project" value="EnsemblFungi"/>
</dbReference>
<keyword evidence="7" id="KW-0479">Metal-binding</keyword>
<evidence type="ECO:0000259" key="20">
    <source>
        <dbReference type="Pfam" id="PF13476"/>
    </source>
</evidence>
<dbReference type="GO" id="GO:0046872">
    <property type="term" value="F:metal ion binding"/>
    <property type="evidence" value="ECO:0007669"/>
    <property type="project" value="UniProtKB-KW"/>
</dbReference>
<accession>A5DBJ4</accession>
<dbReference type="GeneID" id="5129347"/>
<dbReference type="GO" id="GO:0007004">
    <property type="term" value="P:telomere maintenance via telomerase"/>
    <property type="evidence" value="ECO:0007669"/>
    <property type="project" value="TreeGrafter"/>
</dbReference>
<dbReference type="OrthoDB" id="18797at2759"/>
<keyword evidence="6" id="KW-0158">Chromosome</keyword>
<dbReference type="InParanoid" id="A5DBJ4"/>
<organism evidence="21 22">
    <name type="scientific">Meyerozyma guilliermondii (strain ATCC 6260 / CBS 566 / DSM 6381 / JCM 1539 / NBRC 10279 / NRRL Y-324)</name>
    <name type="common">Yeast</name>
    <name type="synonym">Candida guilliermondii</name>
    <dbReference type="NCBI Taxonomy" id="294746"/>
    <lineage>
        <taxon>Eukaryota</taxon>
        <taxon>Fungi</taxon>
        <taxon>Dikarya</taxon>
        <taxon>Ascomycota</taxon>
        <taxon>Saccharomycotina</taxon>
        <taxon>Pichiomycetes</taxon>
        <taxon>Debaryomycetaceae</taxon>
        <taxon>Meyerozyma</taxon>
    </lineage>
</organism>
<keyword evidence="10" id="KW-0378">Hydrolase</keyword>
<dbReference type="GO" id="GO:1990918">
    <property type="term" value="P:double-strand break repair involved in meiotic recombination"/>
    <property type="evidence" value="ECO:0007669"/>
    <property type="project" value="EnsemblFungi"/>
</dbReference>
<evidence type="ECO:0000256" key="18">
    <source>
        <dbReference type="ARBA" id="ARBA00049360"/>
    </source>
</evidence>
<evidence type="ECO:0000256" key="9">
    <source>
        <dbReference type="ARBA" id="ARBA00022763"/>
    </source>
</evidence>
<evidence type="ECO:0000256" key="19">
    <source>
        <dbReference type="SAM" id="Coils"/>
    </source>
</evidence>
<dbReference type="Gene3D" id="3.40.50.300">
    <property type="entry name" value="P-loop containing nucleotide triphosphate hydrolases"/>
    <property type="match status" value="2"/>
</dbReference>
<dbReference type="GO" id="GO:0035861">
    <property type="term" value="C:site of double-strand break"/>
    <property type="evidence" value="ECO:0007669"/>
    <property type="project" value="EnsemblFungi"/>
</dbReference>
<dbReference type="GO" id="GO:0030870">
    <property type="term" value="C:Mre11 complex"/>
    <property type="evidence" value="ECO:0007669"/>
    <property type="project" value="EnsemblFungi"/>
</dbReference>
<comment type="catalytic activity">
    <reaction evidence="18">
        <text>ATP + H2O = ADP + phosphate + H(+)</text>
        <dbReference type="Rhea" id="RHEA:13065"/>
        <dbReference type="ChEBI" id="CHEBI:15377"/>
        <dbReference type="ChEBI" id="CHEBI:15378"/>
        <dbReference type="ChEBI" id="CHEBI:30616"/>
        <dbReference type="ChEBI" id="CHEBI:43474"/>
        <dbReference type="ChEBI" id="CHEBI:456216"/>
    </reaction>
</comment>
<comment type="subcellular location">
    <subcellularLocation>
        <location evidence="3">Chromosome</location>
    </subcellularLocation>
    <subcellularLocation>
        <location evidence="2">Nucleus</location>
    </subcellularLocation>
</comment>
<dbReference type="GO" id="GO:0062176">
    <property type="term" value="P:R-loop processing"/>
    <property type="evidence" value="ECO:0007669"/>
    <property type="project" value="EnsemblFungi"/>
</dbReference>
<dbReference type="InterPro" id="IPR038729">
    <property type="entry name" value="Rad50/SbcC_AAA"/>
</dbReference>
<dbReference type="Proteomes" id="UP000001997">
    <property type="component" value="Unassembled WGS sequence"/>
</dbReference>
<dbReference type="GO" id="GO:0000729">
    <property type="term" value="P:DNA double-strand break processing"/>
    <property type="evidence" value="ECO:0007669"/>
    <property type="project" value="EnsemblFungi"/>
</dbReference>
<dbReference type="GO" id="GO:0000722">
    <property type="term" value="P:telomere maintenance via recombination"/>
    <property type="evidence" value="ECO:0007669"/>
    <property type="project" value="EnsemblFungi"/>
</dbReference>
<reference evidence="21 22" key="1">
    <citation type="journal article" date="2009" name="Nature">
        <title>Evolution of pathogenicity and sexual reproduction in eight Candida genomes.</title>
        <authorList>
            <person name="Butler G."/>
            <person name="Rasmussen M.D."/>
            <person name="Lin M.F."/>
            <person name="Santos M.A."/>
            <person name="Sakthikumar S."/>
            <person name="Munro C.A."/>
            <person name="Rheinbay E."/>
            <person name="Grabherr M."/>
            <person name="Forche A."/>
            <person name="Reedy J.L."/>
            <person name="Agrafioti I."/>
            <person name="Arnaud M.B."/>
            <person name="Bates S."/>
            <person name="Brown A.J."/>
            <person name="Brunke S."/>
            <person name="Costanzo M.C."/>
            <person name="Fitzpatrick D.A."/>
            <person name="de Groot P.W."/>
            <person name="Harris D."/>
            <person name="Hoyer L.L."/>
            <person name="Hube B."/>
            <person name="Klis F.M."/>
            <person name="Kodira C."/>
            <person name="Lennard N."/>
            <person name="Logue M.E."/>
            <person name="Martin R."/>
            <person name="Neiman A.M."/>
            <person name="Nikolaou E."/>
            <person name="Quail M.A."/>
            <person name="Quinn J."/>
            <person name="Santos M.C."/>
            <person name="Schmitzberger F.F."/>
            <person name="Sherlock G."/>
            <person name="Shah P."/>
            <person name="Silverstein K.A."/>
            <person name="Skrzypek M.S."/>
            <person name="Soll D."/>
            <person name="Staggs R."/>
            <person name="Stansfield I."/>
            <person name="Stumpf M.P."/>
            <person name="Sudbery P.E."/>
            <person name="Srikantha T."/>
            <person name="Zeng Q."/>
            <person name="Berman J."/>
            <person name="Berriman M."/>
            <person name="Heitman J."/>
            <person name="Gow N.A."/>
            <person name="Lorenz M.C."/>
            <person name="Birren B.W."/>
            <person name="Kellis M."/>
            <person name="Cuomo C.A."/>
        </authorList>
    </citation>
    <scope>NUCLEOTIDE SEQUENCE [LARGE SCALE GENOMIC DNA]</scope>
    <source>
        <strain evidence="22">ATCC 6260 / CBS 566 / DSM 6381 / JCM 1539 / NBRC 10279 / NRRL Y-324</strain>
    </source>
</reference>
<keyword evidence="11" id="KW-0862">Zinc</keyword>
<feature type="domain" description="Rad50/SbcC-type AAA" evidence="20">
    <location>
        <begin position="6"/>
        <end position="251"/>
    </location>
</feature>
<sequence>MSNLYKLSIQGVRSFDSESSETIEFGFPLTLICGQNGCGKTTIIECLKYATTGDLPPNSKGGTFVNDPSIAARNTVNAQVKLAFQNVNGKSMICTRTMQLTKKRGKGVASNTFKTLEGQLSIMDQGQKSTISTKNAELDSQIPVYLGASRAILDYVIFCHQDDSLWPLSEASVLKKRFDDIFEASKFTKVLDSLKTIKKDMSNDIKLIDQNVQHLRVDKSRADKIRSKVQSTSVTCDALSEEIANLTSTIEEKEREAEALFVSNQSFQEILSRHEQLQYSQKSCQVQLERIVKNIEILPDSETVLMSRLDNFESHLQERQAEASMKHNELRASEERLQNLRSELNSLSRTEGSLKSKEELYHTNKQKLVQLIEENSLAKDPKPNDMNFQKIVDDLDNTIKKASSAYERLKSSNKLSYEQAASRVHEISETITKSEQRYQYYQQDLSNTRSQINEGRKRLNTQQQQEAELEIHKRELKDLEDKYDPQSHNDAIKSLDSLIENERSQLAQLESQSDTLGRKVAQASKQSDTLSKVSFIKEGITRKEVTLAAHLKSLGSLFEKMIGKQYENTGSDELEAELTKAGSRLDLKSSEQKNFSRQVESLTVKLESTQAQITENLDKTASIKNDIVKVIEEEEIDFYEQVISDLEENHRDALESLNTFEVTNQFKIKAIEIAESEKYCTLCLRHFDSPGLSKFLTELRANVKSMTAETLEKEAKETAKELEQAKNINPLILKYRQCRQELPELEAKKTKETQQMKDAEKLKAKIDSELESLQGDVDSLKALRTPLAEVSRIRKEIEVSQRELSSLEDSLTDYGSVTEQSPIELQREMDRINREMKALRQSVSDNVESKYVKQRELARLEGRVKDKKLAISVLERALIDQEHEKVAIDGYEAQVVVLQQSMTEIEQELGIQREKRKEEEENLKRITVEIEKVEQEKEAEINRNHKLKDQVSDLLQNIKEFDDVDRVKFETVSNDISTINSNIEKLEVEISKIQKDMKMVEKSINEANNLKSQIRDNLDYRRLQNEMNEIENQIGMLDIEDAQSKRNEYNERTREIRLEITNLNSEHAGKVGEVKQLRDQIRTMKEDLNSEYVDVDQRYQAEWVKLQTNMLATSDLQTYSKALDNAIMKYHTHKMESINRILNELWKQTYKGTDVDTIAIKSDINLQAKGNRSYNYRVVMYKQDCELDMRGRCSAGQKVLTSILIRLALAECFGSNCGIIALDEPTTNLDVENTESLAQSLNNIIEFRRGQKNFQLIVITHDEKFLSHIGGEQFTDNFYRVQRDENQRSIIRSLPINFISEE</sequence>
<dbReference type="Pfam" id="PF13476">
    <property type="entry name" value="AAA_23"/>
    <property type="match status" value="1"/>
</dbReference>
<dbReference type="GO" id="GO:0006303">
    <property type="term" value="P:double-strand break repair via nonhomologous end joining"/>
    <property type="evidence" value="ECO:0007669"/>
    <property type="project" value="EnsemblFungi"/>
</dbReference>
<evidence type="ECO:0000256" key="16">
    <source>
        <dbReference type="ARBA" id="ARBA00023242"/>
    </source>
</evidence>
<dbReference type="GO" id="GO:0000794">
    <property type="term" value="C:condensed nuclear chromosome"/>
    <property type="evidence" value="ECO:0007669"/>
    <property type="project" value="TreeGrafter"/>
</dbReference>
<dbReference type="GO" id="GO:0120290">
    <property type="term" value="P:stalled replication fork localization to nuclear periphery"/>
    <property type="evidence" value="ECO:0007669"/>
    <property type="project" value="EnsemblFungi"/>
</dbReference>
<evidence type="ECO:0000256" key="2">
    <source>
        <dbReference type="ARBA" id="ARBA00004123"/>
    </source>
</evidence>
<name>A5DBJ4_PICGU</name>
<dbReference type="OMA" id="FSDYYYR"/>
<dbReference type="PANTHER" id="PTHR18867:SF12">
    <property type="entry name" value="DNA REPAIR PROTEIN RAD50"/>
    <property type="match status" value="1"/>
</dbReference>
<evidence type="ECO:0000256" key="4">
    <source>
        <dbReference type="ARBA" id="ARBA00009439"/>
    </source>
</evidence>
<dbReference type="EMBL" id="CH408155">
    <property type="protein sequence ID" value="EDK36551.2"/>
    <property type="molecule type" value="Genomic_DNA"/>
</dbReference>
<dbReference type="GO" id="GO:0005524">
    <property type="term" value="F:ATP binding"/>
    <property type="evidence" value="ECO:0007669"/>
    <property type="project" value="UniProtKB-KW"/>
</dbReference>
<dbReference type="FunCoup" id="A5DBJ4">
    <property type="interactions" value="1037"/>
</dbReference>
<keyword evidence="14 19" id="KW-0175">Coiled coil</keyword>
<dbReference type="InterPro" id="IPR004584">
    <property type="entry name" value="Rad50_eukaryotes"/>
</dbReference>
<dbReference type="RefSeq" id="XP_001487272.2">
    <property type="nucleotide sequence ID" value="XM_001487222.1"/>
</dbReference>
<dbReference type="GO" id="GO:0007534">
    <property type="term" value="P:gene conversion at mating-type locus"/>
    <property type="evidence" value="ECO:0007669"/>
    <property type="project" value="EnsemblFungi"/>
</dbReference>
<evidence type="ECO:0000256" key="10">
    <source>
        <dbReference type="ARBA" id="ARBA00022801"/>
    </source>
</evidence>
<dbReference type="Gene3D" id="1.10.287.1490">
    <property type="match status" value="1"/>
</dbReference>
<evidence type="ECO:0000313" key="21">
    <source>
        <dbReference type="EMBL" id="EDK36551.2"/>
    </source>
</evidence>
<evidence type="ECO:0000256" key="14">
    <source>
        <dbReference type="ARBA" id="ARBA00023054"/>
    </source>
</evidence>
<evidence type="ECO:0000256" key="6">
    <source>
        <dbReference type="ARBA" id="ARBA00022454"/>
    </source>
</evidence>
<dbReference type="STRING" id="294746.A5DBJ4"/>
<keyword evidence="9" id="KW-0227">DNA damage</keyword>
<feature type="coiled-coil region" evidence="19">
    <location>
        <begin position="629"/>
        <end position="656"/>
    </location>
</feature>
<feature type="coiled-coil region" evidence="19">
    <location>
        <begin position="236"/>
        <end position="263"/>
    </location>
</feature>
<proteinExistence type="inferred from homology"/>
<dbReference type="GO" id="GO:0043047">
    <property type="term" value="F:single-stranded telomeric DNA binding"/>
    <property type="evidence" value="ECO:0007669"/>
    <property type="project" value="EnsemblFungi"/>
</dbReference>
<keyword evidence="8" id="KW-0547">Nucleotide-binding</keyword>
<dbReference type="HOGENOM" id="CLU_006184_0_0_1"/>
<dbReference type="PANTHER" id="PTHR18867">
    <property type="entry name" value="RAD50"/>
    <property type="match status" value="1"/>
</dbReference>
<dbReference type="GO" id="GO:1990426">
    <property type="term" value="P:mitotic recombination-dependent replication fork processing"/>
    <property type="evidence" value="ECO:0007669"/>
    <property type="project" value="EnsemblFungi"/>
</dbReference>
<keyword evidence="22" id="KW-1185">Reference proteome</keyword>
<keyword evidence="17" id="KW-0469">Meiosis</keyword>
<dbReference type="GO" id="GO:0051880">
    <property type="term" value="F:G-quadruplex DNA binding"/>
    <property type="evidence" value="ECO:0007669"/>
    <property type="project" value="EnsemblFungi"/>
</dbReference>
<evidence type="ECO:0000256" key="15">
    <source>
        <dbReference type="ARBA" id="ARBA00023204"/>
    </source>
</evidence>
<dbReference type="GO" id="GO:0007129">
    <property type="term" value="P:homologous chromosome pairing at meiosis"/>
    <property type="evidence" value="ECO:0007669"/>
    <property type="project" value="EnsemblFungi"/>
</dbReference>
<dbReference type="GO" id="GO:0042138">
    <property type="term" value="P:meiotic DNA double-strand break formation"/>
    <property type="evidence" value="ECO:0007669"/>
    <property type="project" value="EnsemblFungi"/>
</dbReference>
<evidence type="ECO:0000256" key="8">
    <source>
        <dbReference type="ARBA" id="ARBA00022741"/>
    </source>
</evidence>
<dbReference type="VEuPathDB" id="FungiDB:PGUG_00649"/>
<dbReference type="GO" id="GO:0004017">
    <property type="term" value="F:AMP kinase activity"/>
    <property type="evidence" value="ECO:0007669"/>
    <property type="project" value="EnsemblFungi"/>
</dbReference>
<dbReference type="GO" id="GO:0016887">
    <property type="term" value="F:ATP hydrolysis activity"/>
    <property type="evidence" value="ECO:0007669"/>
    <property type="project" value="EnsemblFungi"/>
</dbReference>
<evidence type="ECO:0000256" key="3">
    <source>
        <dbReference type="ARBA" id="ARBA00004286"/>
    </source>
</evidence>
<dbReference type="FunFam" id="3.40.50.300:FF:001195">
    <property type="entry name" value="DNA repair protein rad50"/>
    <property type="match status" value="1"/>
</dbReference>
<dbReference type="NCBIfam" id="TIGR00606">
    <property type="entry name" value="rad50"/>
    <property type="match status" value="1"/>
</dbReference>
<keyword evidence="16" id="KW-0539">Nucleus</keyword>
<dbReference type="FunFam" id="3.40.50.300:FF:000593">
    <property type="entry name" value="DNA repair protein RAD50"/>
    <property type="match status" value="1"/>
</dbReference>
<feature type="coiled-coil region" evidence="19">
    <location>
        <begin position="705"/>
        <end position="810"/>
    </location>
</feature>
<feature type="coiled-coil region" evidence="19">
    <location>
        <begin position="323"/>
        <end position="357"/>
    </location>
</feature>
<comment type="similarity">
    <text evidence="4">Belongs to the SMC family. RAD50 subfamily.</text>
</comment>